<keyword evidence="5" id="KW-0963">Cytoplasm</keyword>
<dbReference type="SMART" id="SM00836">
    <property type="entry name" value="DALR_1"/>
    <property type="match status" value="1"/>
</dbReference>
<dbReference type="InterPro" id="IPR001412">
    <property type="entry name" value="aa-tRNA-synth_I_CS"/>
</dbReference>
<feature type="domain" description="Arginyl tRNA synthetase N-terminal" evidence="13">
    <location>
        <begin position="7"/>
        <end position="93"/>
    </location>
</feature>
<dbReference type="GO" id="GO:0005524">
    <property type="term" value="F:ATP binding"/>
    <property type="evidence" value="ECO:0007669"/>
    <property type="project" value="UniProtKB-KW"/>
</dbReference>
<dbReference type="Pfam" id="PF00750">
    <property type="entry name" value="tRNA-synt_1d"/>
    <property type="match status" value="1"/>
</dbReference>
<dbReference type="InterPro" id="IPR001278">
    <property type="entry name" value="Arg-tRNA-ligase"/>
</dbReference>
<protein>
    <recommendedName>
        <fullName evidence="4">arginine--tRNA ligase</fullName>
        <ecNumber evidence="4">6.1.1.19</ecNumber>
    </recommendedName>
</protein>
<dbReference type="SUPFAM" id="SSF52374">
    <property type="entry name" value="Nucleotidylyl transferase"/>
    <property type="match status" value="1"/>
</dbReference>
<dbReference type="SUPFAM" id="SSF47323">
    <property type="entry name" value="Anticodon-binding domain of a subclass of class I aminoacyl-tRNA synthetases"/>
    <property type="match status" value="1"/>
</dbReference>
<dbReference type="GO" id="GO:0006420">
    <property type="term" value="P:arginyl-tRNA aminoacylation"/>
    <property type="evidence" value="ECO:0007669"/>
    <property type="project" value="InterPro"/>
</dbReference>
<keyword evidence="10 14" id="KW-0030">Aminoacyl-tRNA synthetase</keyword>
<dbReference type="InterPro" id="IPR014729">
    <property type="entry name" value="Rossmann-like_a/b/a_fold"/>
</dbReference>
<keyword evidence="9" id="KW-0648">Protein biosynthesis</keyword>
<dbReference type="EMBL" id="CAADHZ010000008">
    <property type="protein sequence ID" value="VFR23070.1"/>
    <property type="molecule type" value="Genomic_DNA"/>
</dbReference>
<comment type="subunit">
    <text evidence="3">Monomer.</text>
</comment>
<proteinExistence type="inferred from homology"/>
<dbReference type="AlphaFoldDB" id="A0A484PEA7"/>
<dbReference type="InterPro" id="IPR009080">
    <property type="entry name" value="tRNAsynth_Ia_anticodon-bd"/>
</dbReference>
<gene>
    <name evidence="14" type="ORF">ANDO1_0220</name>
    <name evidence="15" type="ORF">ANDO2_0124</name>
</gene>
<name>A0A484PEA7_9ZZZZ</name>
<organism evidence="14">
    <name type="scientific">plant metagenome</name>
    <dbReference type="NCBI Taxonomy" id="1297885"/>
    <lineage>
        <taxon>unclassified sequences</taxon>
        <taxon>metagenomes</taxon>
        <taxon>organismal metagenomes</taxon>
    </lineage>
</organism>
<dbReference type="Pfam" id="PF05746">
    <property type="entry name" value="DALR_1"/>
    <property type="match status" value="1"/>
</dbReference>
<evidence type="ECO:0000256" key="9">
    <source>
        <dbReference type="ARBA" id="ARBA00022917"/>
    </source>
</evidence>
<dbReference type="PRINTS" id="PR01038">
    <property type="entry name" value="TRNASYNTHARG"/>
</dbReference>
<dbReference type="EMBL" id="CAADIB010000010">
    <property type="protein sequence ID" value="VFR30102.1"/>
    <property type="molecule type" value="Genomic_DNA"/>
</dbReference>
<comment type="subcellular location">
    <subcellularLocation>
        <location evidence="1">Cytoplasm</location>
    </subcellularLocation>
</comment>
<evidence type="ECO:0000256" key="4">
    <source>
        <dbReference type="ARBA" id="ARBA00012837"/>
    </source>
</evidence>
<evidence type="ECO:0000256" key="10">
    <source>
        <dbReference type="ARBA" id="ARBA00023146"/>
    </source>
</evidence>
<evidence type="ECO:0000256" key="1">
    <source>
        <dbReference type="ARBA" id="ARBA00004496"/>
    </source>
</evidence>
<comment type="catalytic activity">
    <reaction evidence="11">
        <text>tRNA(Arg) + L-arginine + ATP = L-arginyl-tRNA(Arg) + AMP + diphosphate</text>
        <dbReference type="Rhea" id="RHEA:20301"/>
        <dbReference type="Rhea" id="RHEA-COMP:9658"/>
        <dbReference type="Rhea" id="RHEA-COMP:9673"/>
        <dbReference type="ChEBI" id="CHEBI:30616"/>
        <dbReference type="ChEBI" id="CHEBI:32682"/>
        <dbReference type="ChEBI" id="CHEBI:33019"/>
        <dbReference type="ChEBI" id="CHEBI:78442"/>
        <dbReference type="ChEBI" id="CHEBI:78513"/>
        <dbReference type="ChEBI" id="CHEBI:456215"/>
        <dbReference type="EC" id="6.1.1.19"/>
    </reaction>
</comment>
<dbReference type="PROSITE" id="PS00178">
    <property type="entry name" value="AA_TRNA_LIGASE_I"/>
    <property type="match status" value="1"/>
</dbReference>
<dbReference type="FunFam" id="3.40.50.620:FF:000062">
    <property type="entry name" value="Arginine--tRNA ligase"/>
    <property type="match status" value="1"/>
</dbReference>
<dbReference type="Gene3D" id="1.10.730.10">
    <property type="entry name" value="Isoleucyl-tRNA Synthetase, Domain 1"/>
    <property type="match status" value="1"/>
</dbReference>
<dbReference type="SMART" id="SM01016">
    <property type="entry name" value="Arg_tRNA_synt_N"/>
    <property type="match status" value="1"/>
</dbReference>
<dbReference type="GO" id="GO:0004814">
    <property type="term" value="F:arginine-tRNA ligase activity"/>
    <property type="evidence" value="ECO:0007669"/>
    <property type="project" value="UniProtKB-EC"/>
</dbReference>
<reference evidence="14" key="1">
    <citation type="submission" date="2019-03" db="EMBL/GenBank/DDBJ databases">
        <authorList>
            <person name="Danneels B."/>
        </authorList>
    </citation>
    <scope>NUCLEOTIDE SEQUENCE</scope>
</reference>
<evidence type="ECO:0000259" key="13">
    <source>
        <dbReference type="SMART" id="SM01016"/>
    </source>
</evidence>
<dbReference type="HAMAP" id="MF_00123">
    <property type="entry name" value="Arg_tRNA_synth"/>
    <property type="match status" value="1"/>
</dbReference>
<accession>A0A484PEA7</accession>
<evidence type="ECO:0000256" key="11">
    <source>
        <dbReference type="ARBA" id="ARBA00049339"/>
    </source>
</evidence>
<keyword evidence="8" id="KW-0067">ATP-binding</keyword>
<evidence type="ECO:0000313" key="14">
    <source>
        <dbReference type="EMBL" id="VFR23070.1"/>
    </source>
</evidence>
<sequence>MLLEQQELLISRIQAAVAALLPDAQANVLLERPKVAAHGDLATNVAMQLAKPARRNPRELAQALVDALQADPQAAALIASAELAGPGFINFRLTPAARQAVLPVVSAQGAQYGRAARRDAKVLVEFVSANPTGPLHVGHARQAALGDALCRLFDASGFDVTREFYYNDAGNQIENLAISVQARARGLTPEAPEWPADGYRGDYIVDIANDFRAGKTVQASDAEPVTASGDIDSLDDIRRFAVAYLRREQDLDLQAFGLKFDNYYLESSLYTSGRVERAVQSLVASGHTYENEGALWLRTTELGTGDDKDRVMRKSEGGYTYFVPDVAYHVAKWERGFHHAINIQGSDHHGTVARVRAGLQALDLGIPKDYPSYVLHKMVKVMRGGEEVKISKRAGSYVTLRDLVEWVGRDATRFFLIQRRADTEFVFDIDLALSKSEENPVYYIQYAHARICSVIAGAEADAQAVAQADIAPLVAPTEFALLQRLAEFPALVNTAAQELSPHLVAFWLRDCASDFHAWYNAERVRVDDEALKLARLRLADATRQVLANGLALLGVQAPEKM</sequence>
<evidence type="ECO:0000313" key="15">
    <source>
        <dbReference type="EMBL" id="VFR30102.1"/>
    </source>
</evidence>
<evidence type="ECO:0000259" key="12">
    <source>
        <dbReference type="SMART" id="SM00836"/>
    </source>
</evidence>
<dbReference type="PANTHER" id="PTHR11956:SF5">
    <property type="entry name" value="ARGININE--TRNA LIGASE, CYTOPLASMIC"/>
    <property type="match status" value="1"/>
</dbReference>
<dbReference type="GO" id="GO:0005737">
    <property type="term" value="C:cytoplasm"/>
    <property type="evidence" value="ECO:0007669"/>
    <property type="project" value="UniProtKB-SubCell"/>
</dbReference>
<dbReference type="InterPro" id="IPR005148">
    <property type="entry name" value="Arg-tRNA-synth_N"/>
</dbReference>
<evidence type="ECO:0000256" key="3">
    <source>
        <dbReference type="ARBA" id="ARBA00011245"/>
    </source>
</evidence>
<comment type="similarity">
    <text evidence="2">Belongs to the class-I aminoacyl-tRNA synthetase family.</text>
</comment>
<keyword evidence="7" id="KW-0547">Nucleotide-binding</keyword>
<dbReference type="NCBIfam" id="TIGR00456">
    <property type="entry name" value="argS"/>
    <property type="match status" value="1"/>
</dbReference>
<evidence type="ECO:0000256" key="8">
    <source>
        <dbReference type="ARBA" id="ARBA00022840"/>
    </source>
</evidence>
<dbReference type="EC" id="6.1.1.19" evidence="4"/>
<dbReference type="InterPro" id="IPR036695">
    <property type="entry name" value="Arg-tRNA-synth_N_sf"/>
</dbReference>
<dbReference type="Gene3D" id="3.30.1360.70">
    <property type="entry name" value="Arginyl tRNA synthetase N-terminal domain"/>
    <property type="match status" value="1"/>
</dbReference>
<feature type="domain" description="DALR anticodon binding" evidence="12">
    <location>
        <begin position="444"/>
        <end position="561"/>
    </location>
</feature>
<dbReference type="Gene3D" id="3.40.50.620">
    <property type="entry name" value="HUPs"/>
    <property type="match status" value="1"/>
</dbReference>
<dbReference type="PANTHER" id="PTHR11956">
    <property type="entry name" value="ARGINYL-TRNA SYNTHETASE"/>
    <property type="match status" value="1"/>
</dbReference>
<dbReference type="InterPro" id="IPR035684">
    <property type="entry name" value="ArgRS_core"/>
</dbReference>
<evidence type="ECO:0000256" key="6">
    <source>
        <dbReference type="ARBA" id="ARBA00022598"/>
    </source>
</evidence>
<keyword evidence="6 14" id="KW-0436">Ligase</keyword>
<evidence type="ECO:0000256" key="5">
    <source>
        <dbReference type="ARBA" id="ARBA00022490"/>
    </source>
</evidence>
<dbReference type="Pfam" id="PF03485">
    <property type="entry name" value="Arg_tRNA_synt_N"/>
    <property type="match status" value="1"/>
</dbReference>
<dbReference type="FunFam" id="1.10.730.10:FF:000008">
    <property type="entry name" value="Arginine--tRNA ligase"/>
    <property type="match status" value="1"/>
</dbReference>
<dbReference type="SUPFAM" id="SSF55190">
    <property type="entry name" value="Arginyl-tRNA synthetase (ArgRS), N-terminal 'additional' domain"/>
    <property type="match status" value="1"/>
</dbReference>
<evidence type="ECO:0000256" key="7">
    <source>
        <dbReference type="ARBA" id="ARBA00022741"/>
    </source>
</evidence>
<dbReference type="InterPro" id="IPR008909">
    <property type="entry name" value="DALR_anticod-bd"/>
</dbReference>
<evidence type="ECO:0000256" key="2">
    <source>
        <dbReference type="ARBA" id="ARBA00005594"/>
    </source>
</evidence>
<dbReference type="CDD" id="cd00671">
    <property type="entry name" value="ArgRS_core"/>
    <property type="match status" value="1"/>
</dbReference>